<accession>A0ABS1B774</accession>
<dbReference type="PANTHER" id="PTHR30472:SF1">
    <property type="entry name" value="FE(3+) DICITRATE TRANSPORT SYSTEM PERMEASE PROTEIN FECC-RELATED"/>
    <property type="match status" value="1"/>
</dbReference>
<dbReference type="RefSeq" id="WP_200501048.1">
    <property type="nucleotide sequence ID" value="NZ_JAEDAJ010000001.1"/>
</dbReference>
<protein>
    <submittedName>
        <fullName evidence="10">Iron ABC transporter permease</fullName>
    </submittedName>
</protein>
<evidence type="ECO:0000313" key="10">
    <source>
        <dbReference type="EMBL" id="MBK0330435.1"/>
    </source>
</evidence>
<dbReference type="Proteomes" id="UP000612352">
    <property type="component" value="Unassembled WGS sequence"/>
</dbReference>
<dbReference type="InterPro" id="IPR037294">
    <property type="entry name" value="ABC_BtuC-like"/>
</dbReference>
<dbReference type="Gene3D" id="1.10.3470.10">
    <property type="entry name" value="ABC transporter involved in vitamin B12 uptake, BtuC"/>
    <property type="match status" value="1"/>
</dbReference>
<evidence type="ECO:0000256" key="4">
    <source>
        <dbReference type="ARBA" id="ARBA00022475"/>
    </source>
</evidence>
<name>A0ABS1B774_9MICO</name>
<keyword evidence="3" id="KW-0813">Transport</keyword>
<gene>
    <name evidence="10" type="ORF">I8D64_03370</name>
</gene>
<feature type="transmembrane region" description="Helical" evidence="9">
    <location>
        <begin position="162"/>
        <end position="183"/>
    </location>
</feature>
<comment type="caution">
    <text evidence="10">The sequence shown here is derived from an EMBL/GenBank/DDBJ whole genome shotgun (WGS) entry which is preliminary data.</text>
</comment>
<dbReference type="CDD" id="cd06550">
    <property type="entry name" value="TM_ABC_iron-siderophores_like"/>
    <property type="match status" value="1"/>
</dbReference>
<feature type="transmembrane region" description="Helical" evidence="9">
    <location>
        <begin position="260"/>
        <end position="282"/>
    </location>
</feature>
<feature type="transmembrane region" description="Helical" evidence="9">
    <location>
        <begin position="189"/>
        <end position="207"/>
    </location>
</feature>
<keyword evidence="4" id="KW-1003">Cell membrane</keyword>
<feature type="transmembrane region" description="Helical" evidence="9">
    <location>
        <begin position="377"/>
        <end position="395"/>
    </location>
</feature>
<evidence type="ECO:0000256" key="9">
    <source>
        <dbReference type="SAM" id="Phobius"/>
    </source>
</evidence>
<comment type="similarity">
    <text evidence="2">Belongs to the binding-protein-dependent transport system permease family. FecCD subfamily.</text>
</comment>
<feature type="transmembrane region" description="Helical" evidence="9">
    <location>
        <begin position="61"/>
        <end position="82"/>
    </location>
</feature>
<feature type="transmembrane region" description="Helical" evidence="9">
    <location>
        <begin position="349"/>
        <end position="371"/>
    </location>
</feature>
<evidence type="ECO:0000256" key="2">
    <source>
        <dbReference type="ARBA" id="ARBA00007935"/>
    </source>
</evidence>
<keyword evidence="11" id="KW-1185">Reference proteome</keyword>
<evidence type="ECO:0000256" key="8">
    <source>
        <dbReference type="SAM" id="MobiDB-lite"/>
    </source>
</evidence>
<feature type="transmembrane region" description="Helical" evidence="9">
    <location>
        <begin position="130"/>
        <end position="150"/>
    </location>
</feature>
<sequence length="403" mass="40241">MSSPAAAPSARAPRSGAGAPRAGGHATRSGGGTTERAADRTGRHPSPGAARRAPATHGARPALLIAAVLVILLALCVASLAIGSRPVPPSTVLRVLLDTVTHLGGGGSGARAGSLGLSVQDYAAVSDLRLPRTAIALLAGAALGLAGGLIQSLTRNPMAESGILGLNAGAAFAVALAITVLGITSPAGFVWFALLGAFVGTVAVWLIGTAGGMVSPERLTLAGVALGAVLAGITSAMRLTNPQRFSALLVWESGDLSQRGWSLVVPALPFLAIGVVLALLLAPGMNLLALGDDLAVAAGAHLLRIRVLMVLAITLLAGAATVMAGPISFVGLMAPHVARWIVGPDQRRLLPLAMAISAAVMLVADVLARVILWPSEVPAGIVAAVVGAPVLIVLVRRTRASGL</sequence>
<evidence type="ECO:0000256" key="5">
    <source>
        <dbReference type="ARBA" id="ARBA00022692"/>
    </source>
</evidence>
<feature type="transmembrane region" description="Helical" evidence="9">
    <location>
        <begin position="294"/>
        <end position="317"/>
    </location>
</feature>
<evidence type="ECO:0000256" key="6">
    <source>
        <dbReference type="ARBA" id="ARBA00022989"/>
    </source>
</evidence>
<feature type="region of interest" description="Disordered" evidence="8">
    <location>
        <begin position="1"/>
        <end position="55"/>
    </location>
</feature>
<feature type="transmembrane region" description="Helical" evidence="9">
    <location>
        <begin position="219"/>
        <end position="240"/>
    </location>
</feature>
<organism evidence="10 11">
    <name type="scientific">Brachybacterium halotolerans</name>
    <dbReference type="NCBI Taxonomy" id="2795215"/>
    <lineage>
        <taxon>Bacteria</taxon>
        <taxon>Bacillati</taxon>
        <taxon>Actinomycetota</taxon>
        <taxon>Actinomycetes</taxon>
        <taxon>Micrococcales</taxon>
        <taxon>Dermabacteraceae</taxon>
        <taxon>Brachybacterium</taxon>
    </lineage>
</organism>
<keyword evidence="6 9" id="KW-1133">Transmembrane helix</keyword>
<feature type="transmembrane region" description="Helical" evidence="9">
    <location>
        <begin position="323"/>
        <end position="342"/>
    </location>
</feature>
<evidence type="ECO:0000256" key="3">
    <source>
        <dbReference type="ARBA" id="ARBA00022448"/>
    </source>
</evidence>
<dbReference type="PANTHER" id="PTHR30472">
    <property type="entry name" value="FERRIC ENTEROBACTIN TRANSPORT SYSTEM PERMEASE PROTEIN"/>
    <property type="match status" value="1"/>
</dbReference>
<comment type="subcellular location">
    <subcellularLocation>
        <location evidence="1">Cell membrane</location>
        <topology evidence="1">Multi-pass membrane protein</topology>
    </subcellularLocation>
</comment>
<dbReference type="EMBL" id="JAEDAJ010000001">
    <property type="protein sequence ID" value="MBK0330435.1"/>
    <property type="molecule type" value="Genomic_DNA"/>
</dbReference>
<keyword evidence="7 9" id="KW-0472">Membrane</keyword>
<proteinExistence type="inferred from homology"/>
<evidence type="ECO:0000313" key="11">
    <source>
        <dbReference type="Proteomes" id="UP000612352"/>
    </source>
</evidence>
<evidence type="ECO:0000256" key="1">
    <source>
        <dbReference type="ARBA" id="ARBA00004651"/>
    </source>
</evidence>
<keyword evidence="5 9" id="KW-0812">Transmembrane</keyword>
<reference evidence="10 11" key="1">
    <citation type="submission" date="2020-12" db="EMBL/GenBank/DDBJ databases">
        <title>Brachybacterium sp. MASK1Z-5, whole genome shotgun sequence.</title>
        <authorList>
            <person name="Tuo L."/>
        </authorList>
    </citation>
    <scope>NUCLEOTIDE SEQUENCE [LARGE SCALE GENOMIC DNA]</scope>
    <source>
        <strain evidence="10 11">MASK1Z-5</strain>
    </source>
</reference>
<dbReference type="Pfam" id="PF01032">
    <property type="entry name" value="FecCD"/>
    <property type="match status" value="1"/>
</dbReference>
<evidence type="ECO:0000256" key="7">
    <source>
        <dbReference type="ARBA" id="ARBA00023136"/>
    </source>
</evidence>
<dbReference type="SUPFAM" id="SSF81345">
    <property type="entry name" value="ABC transporter involved in vitamin B12 uptake, BtuC"/>
    <property type="match status" value="1"/>
</dbReference>
<feature type="compositionally biased region" description="Low complexity" evidence="8">
    <location>
        <begin position="1"/>
        <end position="24"/>
    </location>
</feature>
<dbReference type="InterPro" id="IPR000522">
    <property type="entry name" value="ABC_transptr_permease_BtuC"/>
</dbReference>